<dbReference type="GO" id="GO:0005737">
    <property type="term" value="C:cytoplasm"/>
    <property type="evidence" value="ECO:0007669"/>
    <property type="project" value="TreeGrafter"/>
</dbReference>
<evidence type="ECO:0000313" key="11">
    <source>
        <dbReference type="EMBL" id="GMN39666.1"/>
    </source>
</evidence>
<dbReference type="CDD" id="cd16667">
    <property type="entry name" value="RING-H2_RNF126-like"/>
    <property type="match status" value="1"/>
</dbReference>
<protein>
    <recommendedName>
        <fullName evidence="2">RING-type E3 ubiquitin transferase</fullName>
        <ecNumber evidence="2">2.3.2.27</ecNumber>
    </recommendedName>
</protein>
<feature type="domain" description="RING-type" evidence="10">
    <location>
        <begin position="240"/>
        <end position="281"/>
    </location>
</feature>
<evidence type="ECO:0000256" key="6">
    <source>
        <dbReference type="ARBA" id="ARBA00022786"/>
    </source>
</evidence>
<dbReference type="GO" id="GO:0016567">
    <property type="term" value="P:protein ubiquitination"/>
    <property type="evidence" value="ECO:0007669"/>
    <property type="project" value="TreeGrafter"/>
</dbReference>
<feature type="region of interest" description="Disordered" evidence="9">
    <location>
        <begin position="92"/>
        <end position="155"/>
    </location>
</feature>
<evidence type="ECO:0000313" key="12">
    <source>
        <dbReference type="Proteomes" id="UP001187192"/>
    </source>
</evidence>
<evidence type="ECO:0000256" key="3">
    <source>
        <dbReference type="ARBA" id="ARBA00022679"/>
    </source>
</evidence>
<comment type="caution">
    <text evidence="11">The sequence shown here is derived from an EMBL/GenBank/DDBJ whole genome shotgun (WGS) entry which is preliminary data.</text>
</comment>
<dbReference type="InterPro" id="IPR001841">
    <property type="entry name" value="Znf_RING"/>
</dbReference>
<dbReference type="PROSITE" id="PS50089">
    <property type="entry name" value="ZF_RING_2"/>
    <property type="match status" value="1"/>
</dbReference>
<evidence type="ECO:0000256" key="9">
    <source>
        <dbReference type="SAM" id="MobiDB-lite"/>
    </source>
</evidence>
<keyword evidence="3" id="KW-0808">Transferase</keyword>
<dbReference type="GO" id="GO:0061630">
    <property type="term" value="F:ubiquitin protein ligase activity"/>
    <property type="evidence" value="ECO:0007669"/>
    <property type="project" value="UniProtKB-EC"/>
</dbReference>
<dbReference type="InterPro" id="IPR039525">
    <property type="entry name" value="RNF126-like_zinc-ribbon"/>
</dbReference>
<dbReference type="Pfam" id="PF13639">
    <property type="entry name" value="zf-RING_2"/>
    <property type="match status" value="1"/>
</dbReference>
<organism evidence="11 12">
    <name type="scientific">Ficus carica</name>
    <name type="common">Common fig</name>
    <dbReference type="NCBI Taxonomy" id="3494"/>
    <lineage>
        <taxon>Eukaryota</taxon>
        <taxon>Viridiplantae</taxon>
        <taxon>Streptophyta</taxon>
        <taxon>Embryophyta</taxon>
        <taxon>Tracheophyta</taxon>
        <taxon>Spermatophyta</taxon>
        <taxon>Magnoliopsida</taxon>
        <taxon>eudicotyledons</taxon>
        <taxon>Gunneridae</taxon>
        <taxon>Pentapetalae</taxon>
        <taxon>rosids</taxon>
        <taxon>fabids</taxon>
        <taxon>Rosales</taxon>
        <taxon>Moraceae</taxon>
        <taxon>Ficeae</taxon>
        <taxon>Ficus</taxon>
    </lineage>
</organism>
<evidence type="ECO:0000256" key="8">
    <source>
        <dbReference type="PROSITE-ProRule" id="PRU00175"/>
    </source>
</evidence>
<evidence type="ECO:0000256" key="7">
    <source>
        <dbReference type="ARBA" id="ARBA00022833"/>
    </source>
</evidence>
<dbReference type="SUPFAM" id="SSF57850">
    <property type="entry name" value="RING/U-box"/>
    <property type="match status" value="1"/>
</dbReference>
<accession>A0AA88AFX5</accession>
<evidence type="ECO:0000256" key="4">
    <source>
        <dbReference type="ARBA" id="ARBA00022723"/>
    </source>
</evidence>
<dbReference type="Gene3D" id="3.30.40.10">
    <property type="entry name" value="Zinc/RING finger domain, C3HC4 (zinc finger)"/>
    <property type="match status" value="1"/>
</dbReference>
<dbReference type="Proteomes" id="UP001187192">
    <property type="component" value="Unassembled WGS sequence"/>
</dbReference>
<evidence type="ECO:0000256" key="1">
    <source>
        <dbReference type="ARBA" id="ARBA00000900"/>
    </source>
</evidence>
<keyword evidence="7" id="KW-0862">Zinc</keyword>
<name>A0AA88AFX5_FICCA</name>
<dbReference type="EMBL" id="BTGU01000010">
    <property type="protein sequence ID" value="GMN39666.1"/>
    <property type="molecule type" value="Genomic_DNA"/>
</dbReference>
<evidence type="ECO:0000256" key="2">
    <source>
        <dbReference type="ARBA" id="ARBA00012483"/>
    </source>
</evidence>
<feature type="region of interest" description="Disordered" evidence="9">
    <location>
        <begin position="314"/>
        <end position="335"/>
    </location>
</feature>
<dbReference type="InterPro" id="IPR013083">
    <property type="entry name" value="Znf_RING/FYVE/PHD"/>
</dbReference>
<keyword evidence="6" id="KW-0833">Ubl conjugation pathway</keyword>
<dbReference type="FunFam" id="3.30.40.10:FF:000022">
    <property type="entry name" value="E3 ubiquitin-protein ligase RING1-like"/>
    <property type="match status" value="1"/>
</dbReference>
<keyword evidence="5 8" id="KW-0863">Zinc-finger</keyword>
<proteinExistence type="predicted"/>
<comment type="catalytic activity">
    <reaction evidence="1">
        <text>S-ubiquitinyl-[E2 ubiquitin-conjugating enzyme]-L-cysteine + [acceptor protein]-L-lysine = [E2 ubiquitin-conjugating enzyme]-L-cysteine + N(6)-ubiquitinyl-[acceptor protein]-L-lysine.</text>
        <dbReference type="EC" id="2.3.2.27"/>
    </reaction>
</comment>
<reference evidence="11" key="1">
    <citation type="submission" date="2023-07" db="EMBL/GenBank/DDBJ databases">
        <title>draft genome sequence of fig (Ficus carica).</title>
        <authorList>
            <person name="Takahashi T."/>
            <person name="Nishimura K."/>
        </authorList>
    </citation>
    <scope>NUCLEOTIDE SEQUENCE</scope>
</reference>
<sequence>MSDNPTPPPPAGDNGGARTYQPYWCYQCHRTVSIGSSSNPNDIACPRCSGQFVREIDLGRPNLFVDYDGLEPSPGARLLEALSLMFDPPLRRYNPVSEEQNEPDPRAIPWLRRRPGSQQIPVESETDWRRQRRRNRSFDGAEISAEPEPTGTRNHPQTWVLSWPLDPASPFAPTFGPPENSARPRIELRDYFFGPGLNELIEELTQNDRPGPVPVPELVISAIPTVKITEAHLKNDSQFCPVCKEEFEVGGEARELPCMHIYHTDCIVPWLRLHNSCPVCRKGLPLSSGEDDRRGNRRRFRWNRLATLWQNRQIAPASDADHTPTSRPGQLSLPAPTHGGILAAFYN</sequence>
<dbReference type="SMART" id="SM00184">
    <property type="entry name" value="RING"/>
    <property type="match status" value="1"/>
</dbReference>
<dbReference type="AlphaFoldDB" id="A0AA88AFX5"/>
<keyword evidence="12" id="KW-1185">Reference proteome</keyword>
<dbReference type="PANTHER" id="PTHR15710:SF18">
    <property type="entry name" value="RING-TYPE E3 UBIQUITIN TRANSFERASE"/>
    <property type="match status" value="1"/>
</dbReference>
<dbReference type="Pfam" id="PF14369">
    <property type="entry name" value="Zn_ribbon_19"/>
    <property type="match status" value="1"/>
</dbReference>
<dbReference type="GO" id="GO:0008270">
    <property type="term" value="F:zinc ion binding"/>
    <property type="evidence" value="ECO:0007669"/>
    <property type="project" value="UniProtKB-KW"/>
</dbReference>
<evidence type="ECO:0000256" key="5">
    <source>
        <dbReference type="ARBA" id="ARBA00022771"/>
    </source>
</evidence>
<dbReference type="PANTHER" id="PTHR15710">
    <property type="entry name" value="E3 UBIQUITIN-PROTEIN LIGASE PRAJA"/>
    <property type="match status" value="1"/>
</dbReference>
<evidence type="ECO:0000259" key="10">
    <source>
        <dbReference type="PROSITE" id="PS50089"/>
    </source>
</evidence>
<gene>
    <name evidence="11" type="ORF">TIFTF001_008896</name>
</gene>
<keyword evidence="4" id="KW-0479">Metal-binding</keyword>
<dbReference type="EC" id="2.3.2.27" evidence="2"/>